<dbReference type="Pfam" id="PF09594">
    <property type="entry name" value="GT87"/>
    <property type="match status" value="1"/>
</dbReference>
<evidence type="ECO:0000256" key="2">
    <source>
        <dbReference type="ARBA" id="ARBA00022475"/>
    </source>
</evidence>
<comment type="similarity">
    <text evidence="7">Belongs to the glycosyltransferase 87 family.</text>
</comment>
<dbReference type="InterPro" id="IPR018584">
    <property type="entry name" value="GT87"/>
</dbReference>
<evidence type="ECO:0000256" key="7">
    <source>
        <dbReference type="ARBA" id="ARBA00024033"/>
    </source>
</evidence>
<feature type="compositionally biased region" description="Basic and acidic residues" evidence="8">
    <location>
        <begin position="420"/>
        <end position="430"/>
    </location>
</feature>
<keyword evidence="5 9" id="KW-1133">Transmembrane helix</keyword>
<feature type="transmembrane region" description="Helical" evidence="9">
    <location>
        <begin position="378"/>
        <end position="401"/>
    </location>
</feature>
<dbReference type="Proteomes" id="UP000536685">
    <property type="component" value="Unassembled WGS sequence"/>
</dbReference>
<feature type="transmembrane region" description="Helical" evidence="9">
    <location>
        <begin position="327"/>
        <end position="345"/>
    </location>
</feature>
<dbReference type="AlphaFoldDB" id="A0A841AJG9"/>
<evidence type="ECO:0000256" key="1">
    <source>
        <dbReference type="ARBA" id="ARBA00004651"/>
    </source>
</evidence>
<evidence type="ECO:0000256" key="3">
    <source>
        <dbReference type="ARBA" id="ARBA00022679"/>
    </source>
</evidence>
<feature type="transmembrane region" description="Helical" evidence="9">
    <location>
        <begin position="95"/>
        <end position="115"/>
    </location>
</feature>
<feature type="compositionally biased region" description="Polar residues" evidence="8">
    <location>
        <begin position="442"/>
        <end position="451"/>
    </location>
</feature>
<feature type="transmembrane region" description="Helical" evidence="9">
    <location>
        <begin position="271"/>
        <end position="295"/>
    </location>
</feature>
<keyword evidence="6 9" id="KW-0472">Membrane</keyword>
<dbReference type="EMBL" id="JACHMJ010000001">
    <property type="protein sequence ID" value="MBB5842574.1"/>
    <property type="molecule type" value="Genomic_DNA"/>
</dbReference>
<keyword evidence="3" id="KW-0808">Transferase</keyword>
<evidence type="ECO:0000256" key="9">
    <source>
        <dbReference type="SAM" id="Phobius"/>
    </source>
</evidence>
<dbReference type="GO" id="GO:0005886">
    <property type="term" value="C:plasma membrane"/>
    <property type="evidence" value="ECO:0007669"/>
    <property type="project" value="UniProtKB-SubCell"/>
</dbReference>
<name>A0A841AJG9_9MICO</name>
<feature type="transmembrane region" description="Helical" evidence="9">
    <location>
        <begin position="122"/>
        <end position="141"/>
    </location>
</feature>
<sequence length="451" mass="47598">MSETAGTPRVRGFLGNRVTLWTAFVLAHLWLGMLGLYATGDSLGDVSVVYKGWTDQVVYAGFWPGIDTSWVYPVLAMVPMLAARALGPALYTSTWLSLVMLLNAVAFAAITGWFASRYRAAVAWWWIAFLVLLGPIALGRIDAVTVPVAMVGVLLLAARPTAAAVLLALATWIKVWPAALIAAILIASRRRGEVFAAVIGTTVAIVVIAVAFGSGTNVFSFITEQTGRGLQVEAPVTIPWLWLAVARVPGVSVYYDTDILTFQVTGDNVDLVAALMTPVLAVVALAVAAVGVWAVRRGARAAGLLAPLALALVTALIVFNKVGSPQFIAWLAVPVVLGLAARTAGLGGSFRVPAVLALVLAALTQLVYPLFYSALLSAVPAMVLVITVRNLLLVVLLVWAVRAVVLEGLRAARATRDNEYGHDDDADRAHAWPSPPAHSSGPADTTPLSKD</sequence>
<accession>A0A841AJG9</accession>
<keyword evidence="2" id="KW-1003">Cell membrane</keyword>
<evidence type="ECO:0000313" key="11">
    <source>
        <dbReference type="Proteomes" id="UP000536685"/>
    </source>
</evidence>
<evidence type="ECO:0000256" key="4">
    <source>
        <dbReference type="ARBA" id="ARBA00022692"/>
    </source>
</evidence>
<evidence type="ECO:0000256" key="8">
    <source>
        <dbReference type="SAM" id="MobiDB-lite"/>
    </source>
</evidence>
<evidence type="ECO:0000256" key="5">
    <source>
        <dbReference type="ARBA" id="ARBA00022989"/>
    </source>
</evidence>
<keyword evidence="4 9" id="KW-0812">Transmembrane</keyword>
<organism evidence="10 11">
    <name type="scientific">Conyzicola lurida</name>
    <dbReference type="NCBI Taxonomy" id="1172621"/>
    <lineage>
        <taxon>Bacteria</taxon>
        <taxon>Bacillati</taxon>
        <taxon>Actinomycetota</taxon>
        <taxon>Actinomycetes</taxon>
        <taxon>Micrococcales</taxon>
        <taxon>Microbacteriaceae</taxon>
        <taxon>Conyzicola</taxon>
    </lineage>
</organism>
<evidence type="ECO:0000313" key="10">
    <source>
        <dbReference type="EMBL" id="MBB5842574.1"/>
    </source>
</evidence>
<protein>
    <recommendedName>
        <fullName evidence="12">DUF2029 domain-containing protein</fullName>
    </recommendedName>
</protein>
<feature type="transmembrane region" description="Helical" evidence="9">
    <location>
        <begin position="161"/>
        <end position="187"/>
    </location>
</feature>
<feature type="transmembrane region" description="Helical" evidence="9">
    <location>
        <begin position="302"/>
        <end position="321"/>
    </location>
</feature>
<feature type="transmembrane region" description="Helical" evidence="9">
    <location>
        <begin position="18"/>
        <end position="38"/>
    </location>
</feature>
<comment type="caution">
    <text evidence="10">The sequence shown here is derived from an EMBL/GenBank/DDBJ whole genome shotgun (WGS) entry which is preliminary data.</text>
</comment>
<gene>
    <name evidence="10" type="ORF">HD599_000897</name>
</gene>
<comment type="subcellular location">
    <subcellularLocation>
        <location evidence="1">Cell membrane</location>
        <topology evidence="1">Multi-pass membrane protein</topology>
    </subcellularLocation>
</comment>
<evidence type="ECO:0000256" key="6">
    <source>
        <dbReference type="ARBA" id="ARBA00023136"/>
    </source>
</evidence>
<feature type="region of interest" description="Disordered" evidence="8">
    <location>
        <begin position="420"/>
        <end position="451"/>
    </location>
</feature>
<proteinExistence type="inferred from homology"/>
<dbReference type="GO" id="GO:0016758">
    <property type="term" value="F:hexosyltransferase activity"/>
    <property type="evidence" value="ECO:0007669"/>
    <property type="project" value="InterPro"/>
</dbReference>
<dbReference type="RefSeq" id="WP_184234010.1">
    <property type="nucleotide sequence ID" value="NZ_JACHMJ010000001.1"/>
</dbReference>
<reference evidence="10 11" key="1">
    <citation type="submission" date="2020-08" db="EMBL/GenBank/DDBJ databases">
        <title>Sequencing the genomes of 1000 actinobacteria strains.</title>
        <authorList>
            <person name="Klenk H.-P."/>
        </authorList>
    </citation>
    <scope>NUCLEOTIDE SEQUENCE [LARGE SCALE GENOMIC DNA]</scope>
    <source>
        <strain evidence="10 11">DSM 105784</strain>
    </source>
</reference>
<feature type="transmembrane region" description="Helical" evidence="9">
    <location>
        <begin position="194"/>
        <end position="213"/>
    </location>
</feature>
<evidence type="ECO:0008006" key="12">
    <source>
        <dbReference type="Google" id="ProtNLM"/>
    </source>
</evidence>
<feature type="transmembrane region" description="Helical" evidence="9">
    <location>
        <begin position="352"/>
        <end position="372"/>
    </location>
</feature>
<keyword evidence="11" id="KW-1185">Reference proteome</keyword>